<name>A0ABV8X3W8_9LACT</name>
<dbReference type="Pfam" id="PF00892">
    <property type="entry name" value="EamA"/>
    <property type="match status" value="2"/>
</dbReference>
<feature type="transmembrane region" description="Helical" evidence="3">
    <location>
        <begin position="149"/>
        <end position="170"/>
    </location>
</feature>
<keyword evidence="3" id="KW-0812">Transmembrane</keyword>
<dbReference type="InterPro" id="IPR052756">
    <property type="entry name" value="Alkyne_AA_exporter"/>
</dbReference>
<evidence type="ECO:0000313" key="5">
    <source>
        <dbReference type="EMBL" id="MFC4410130.1"/>
    </source>
</evidence>
<evidence type="ECO:0000313" key="6">
    <source>
        <dbReference type="Proteomes" id="UP001595817"/>
    </source>
</evidence>
<comment type="subcellular location">
    <subcellularLocation>
        <location evidence="1">Endomembrane system</location>
        <topology evidence="1">Multi-pass membrane protein</topology>
    </subcellularLocation>
</comment>
<reference evidence="6" key="1">
    <citation type="journal article" date="2019" name="Int. J. Syst. Evol. Microbiol.">
        <title>The Global Catalogue of Microorganisms (GCM) 10K type strain sequencing project: providing services to taxonomists for standard genome sequencing and annotation.</title>
        <authorList>
            <consortium name="The Broad Institute Genomics Platform"/>
            <consortium name="The Broad Institute Genome Sequencing Center for Infectious Disease"/>
            <person name="Wu L."/>
            <person name="Ma J."/>
        </authorList>
    </citation>
    <scope>NUCLEOTIDE SEQUENCE [LARGE SCALE GENOMIC DNA]</scope>
    <source>
        <strain evidence="6">CCUG 59778</strain>
    </source>
</reference>
<dbReference type="PANTHER" id="PTHR12715:SF4">
    <property type="entry name" value="EAMA DOMAIN-CONTAINING PROTEIN"/>
    <property type="match status" value="1"/>
</dbReference>
<feature type="domain" description="EamA" evidence="4">
    <location>
        <begin position="5"/>
        <end position="139"/>
    </location>
</feature>
<dbReference type="SUPFAM" id="SSF103481">
    <property type="entry name" value="Multidrug resistance efflux transporter EmrE"/>
    <property type="match status" value="2"/>
</dbReference>
<feature type="transmembrane region" description="Helical" evidence="3">
    <location>
        <begin position="268"/>
        <end position="287"/>
    </location>
</feature>
<feature type="transmembrane region" description="Helical" evidence="3">
    <location>
        <begin position="214"/>
        <end position="234"/>
    </location>
</feature>
<comment type="caution">
    <text evidence="5">The sequence shown here is derived from an EMBL/GenBank/DDBJ whole genome shotgun (WGS) entry which is preliminary data.</text>
</comment>
<keyword evidence="3" id="KW-0472">Membrane</keyword>
<feature type="transmembrane region" description="Helical" evidence="3">
    <location>
        <begin position="67"/>
        <end position="88"/>
    </location>
</feature>
<gene>
    <name evidence="5" type="ORF">ACFOZY_06715</name>
</gene>
<proteinExistence type="inferred from homology"/>
<feature type="transmembrane region" description="Helical" evidence="3">
    <location>
        <begin position="246"/>
        <end position="262"/>
    </location>
</feature>
<feature type="transmembrane region" description="Helical" evidence="3">
    <location>
        <begin position="123"/>
        <end position="143"/>
    </location>
</feature>
<accession>A0ABV8X3W8</accession>
<feature type="domain" description="EamA" evidence="4">
    <location>
        <begin position="151"/>
        <end position="284"/>
    </location>
</feature>
<keyword evidence="3" id="KW-1133">Transmembrane helix</keyword>
<dbReference type="Proteomes" id="UP001595817">
    <property type="component" value="Unassembled WGS sequence"/>
</dbReference>
<evidence type="ECO:0000256" key="2">
    <source>
        <dbReference type="ARBA" id="ARBA00007362"/>
    </source>
</evidence>
<dbReference type="RefSeq" id="WP_378153628.1">
    <property type="nucleotide sequence ID" value="NZ_JBHSEC010000007.1"/>
</dbReference>
<evidence type="ECO:0000256" key="1">
    <source>
        <dbReference type="ARBA" id="ARBA00004127"/>
    </source>
</evidence>
<dbReference type="PANTHER" id="PTHR12715">
    <property type="entry name" value="TRANSPORTER, DRUG/METABOLITE EXPORTER FAMILY"/>
    <property type="match status" value="1"/>
</dbReference>
<feature type="transmembrane region" description="Helical" evidence="3">
    <location>
        <begin position="182"/>
        <end position="202"/>
    </location>
</feature>
<protein>
    <submittedName>
        <fullName evidence="5">DMT family transporter</fullName>
    </submittedName>
</protein>
<organism evidence="5 6">
    <name type="scientific">Chungangia koreensis</name>
    <dbReference type="NCBI Taxonomy" id="752657"/>
    <lineage>
        <taxon>Bacteria</taxon>
        <taxon>Bacillati</taxon>
        <taxon>Bacillota</taxon>
        <taxon>Bacilli</taxon>
        <taxon>Lactobacillales</taxon>
        <taxon>Chungangia</taxon>
    </lineage>
</organism>
<feature type="transmembrane region" description="Helical" evidence="3">
    <location>
        <begin position="94"/>
        <end position="116"/>
    </location>
</feature>
<keyword evidence="6" id="KW-1185">Reference proteome</keyword>
<dbReference type="InterPro" id="IPR037185">
    <property type="entry name" value="EmrE-like"/>
</dbReference>
<dbReference type="EMBL" id="JBHSEC010000007">
    <property type="protein sequence ID" value="MFC4410130.1"/>
    <property type="molecule type" value="Genomic_DNA"/>
</dbReference>
<comment type="similarity">
    <text evidence="2">Belongs to the EamA transporter family.</text>
</comment>
<evidence type="ECO:0000256" key="3">
    <source>
        <dbReference type="SAM" id="Phobius"/>
    </source>
</evidence>
<feature type="transmembrane region" description="Helical" evidence="3">
    <location>
        <begin position="37"/>
        <end position="55"/>
    </location>
</feature>
<sequence length="304" mass="32422">MNIKSLVLALITVVIWGSTFAAISASLQGGYSPGHLALFRFLIASIIFAIIALWPGSKFRLPHKEDLTNILLLSLIGITVYHVCITYGQLTVSAGTAGMLIGSAPVFTTILAVIILKEKLGKIGWIGLSIGFSGITIIALGTGGSTFNVSPGVILVLIAAIATAIFFVYQKPLFKKYSPIELTAYFTWAGMIPLLIFAPGLIDEIQHATLEANISAIYIGIFPTAIAYLTWAMALSLSNASSVSSTLYLEPVISIITAWIWLRELPSTLSIIGGAIAISGVLIVQAYGKKQKIELKHPLSEQSS</sequence>
<evidence type="ECO:0000259" key="4">
    <source>
        <dbReference type="Pfam" id="PF00892"/>
    </source>
</evidence>
<dbReference type="InterPro" id="IPR000620">
    <property type="entry name" value="EamA_dom"/>
</dbReference>